<accession>A0A3N4HXT5</accession>
<sequence>MTQASHEDATLIAHLGRPAQQTEPPQATSEASVAIPSPSIPKQPPPSPTQETHSQNPEPTDKRKEAMLDMEAIRICRETPHANKIIRDALDVFLRGMLGQYFNVPDPNDPDWTLEGELPCSYSDITDEMVEEDSALAEAHPEKLPWTDLDWISAPKPDSWRYLNNPEIIELFLEDPKKYPAHYRLIMACRSVQIEPSLWSCVVKMKGKDEEVGLCYTGGLEKMAPLYRMLAIMKKDKPAEARDLRGLEDYFRRILEVLKKRDDGDES</sequence>
<proteinExistence type="predicted"/>
<feature type="compositionally biased region" description="Polar residues" evidence="1">
    <location>
        <begin position="49"/>
        <end position="58"/>
    </location>
</feature>
<keyword evidence="3" id="KW-1185">Reference proteome</keyword>
<protein>
    <submittedName>
        <fullName evidence="2">Uncharacterized protein</fullName>
    </submittedName>
</protein>
<feature type="compositionally biased region" description="Polar residues" evidence="1">
    <location>
        <begin position="19"/>
        <end position="31"/>
    </location>
</feature>
<organism evidence="2 3">
    <name type="scientific">Ascobolus immersus RN42</name>
    <dbReference type="NCBI Taxonomy" id="1160509"/>
    <lineage>
        <taxon>Eukaryota</taxon>
        <taxon>Fungi</taxon>
        <taxon>Dikarya</taxon>
        <taxon>Ascomycota</taxon>
        <taxon>Pezizomycotina</taxon>
        <taxon>Pezizomycetes</taxon>
        <taxon>Pezizales</taxon>
        <taxon>Ascobolaceae</taxon>
        <taxon>Ascobolus</taxon>
    </lineage>
</organism>
<gene>
    <name evidence="2" type="ORF">BJ508DRAFT_364925</name>
</gene>
<dbReference type="EMBL" id="ML119740">
    <property type="protein sequence ID" value="RPA76680.1"/>
    <property type="molecule type" value="Genomic_DNA"/>
</dbReference>
<evidence type="ECO:0000256" key="1">
    <source>
        <dbReference type="SAM" id="MobiDB-lite"/>
    </source>
</evidence>
<evidence type="ECO:0000313" key="2">
    <source>
        <dbReference type="EMBL" id="RPA76680.1"/>
    </source>
</evidence>
<evidence type="ECO:0000313" key="3">
    <source>
        <dbReference type="Proteomes" id="UP000275078"/>
    </source>
</evidence>
<feature type="region of interest" description="Disordered" evidence="1">
    <location>
        <begin position="1"/>
        <end position="62"/>
    </location>
</feature>
<dbReference type="Proteomes" id="UP000275078">
    <property type="component" value="Unassembled WGS sequence"/>
</dbReference>
<feature type="compositionally biased region" description="Pro residues" evidence="1">
    <location>
        <begin position="38"/>
        <end position="48"/>
    </location>
</feature>
<reference evidence="2 3" key="1">
    <citation type="journal article" date="2018" name="Nat. Ecol. Evol.">
        <title>Pezizomycetes genomes reveal the molecular basis of ectomycorrhizal truffle lifestyle.</title>
        <authorList>
            <person name="Murat C."/>
            <person name="Payen T."/>
            <person name="Noel B."/>
            <person name="Kuo A."/>
            <person name="Morin E."/>
            <person name="Chen J."/>
            <person name="Kohler A."/>
            <person name="Krizsan K."/>
            <person name="Balestrini R."/>
            <person name="Da Silva C."/>
            <person name="Montanini B."/>
            <person name="Hainaut M."/>
            <person name="Levati E."/>
            <person name="Barry K.W."/>
            <person name="Belfiori B."/>
            <person name="Cichocki N."/>
            <person name="Clum A."/>
            <person name="Dockter R.B."/>
            <person name="Fauchery L."/>
            <person name="Guy J."/>
            <person name="Iotti M."/>
            <person name="Le Tacon F."/>
            <person name="Lindquist E.A."/>
            <person name="Lipzen A."/>
            <person name="Malagnac F."/>
            <person name="Mello A."/>
            <person name="Molinier V."/>
            <person name="Miyauchi S."/>
            <person name="Poulain J."/>
            <person name="Riccioni C."/>
            <person name="Rubini A."/>
            <person name="Sitrit Y."/>
            <person name="Splivallo R."/>
            <person name="Traeger S."/>
            <person name="Wang M."/>
            <person name="Zifcakova L."/>
            <person name="Wipf D."/>
            <person name="Zambonelli A."/>
            <person name="Paolocci F."/>
            <person name="Nowrousian M."/>
            <person name="Ottonello S."/>
            <person name="Baldrian P."/>
            <person name="Spatafora J.W."/>
            <person name="Henrissat B."/>
            <person name="Nagy L.G."/>
            <person name="Aury J.M."/>
            <person name="Wincker P."/>
            <person name="Grigoriev I.V."/>
            <person name="Bonfante P."/>
            <person name="Martin F.M."/>
        </authorList>
    </citation>
    <scope>NUCLEOTIDE SEQUENCE [LARGE SCALE GENOMIC DNA]</scope>
    <source>
        <strain evidence="2 3">RN42</strain>
    </source>
</reference>
<dbReference type="AlphaFoldDB" id="A0A3N4HXT5"/>
<name>A0A3N4HXT5_ASCIM</name>